<dbReference type="InterPro" id="IPR032290">
    <property type="entry name" value="DUF4839"/>
</dbReference>
<proteinExistence type="predicted"/>
<name>A0A7Y0HUT4_9BIFI</name>
<keyword evidence="4" id="KW-1185">Reference proteome</keyword>
<feature type="compositionally biased region" description="Acidic residues" evidence="1">
    <location>
        <begin position="269"/>
        <end position="279"/>
    </location>
</feature>
<evidence type="ECO:0000256" key="1">
    <source>
        <dbReference type="SAM" id="MobiDB-lite"/>
    </source>
</evidence>
<feature type="transmembrane region" description="Helical" evidence="2">
    <location>
        <begin position="152"/>
        <end position="171"/>
    </location>
</feature>
<comment type="caution">
    <text evidence="3">The sequence shown here is derived from an EMBL/GenBank/DDBJ whole genome shotgun (WGS) entry which is preliminary data.</text>
</comment>
<sequence length="440" mass="47781">MTGGNESRPSNINQTMQLTLSANQAYDVLKNMLSCSAMFMMRRWNDEERSISFSSFDDVDLVAVIHEKTESECEVKVTSDCRDANRAVRRLGDFLRDYQAQIGMTSVQIDHERQTASRRADVRKEAKHGSGSVPVVSELAQRVSEASLTTKILVGVIAFFIVIGLICGITSCGASSKTVNDGKVAIPESSSGFEGENYKDVVTRLESAGFTNIETEGLGDLITGFLHKDGDVKTVSVNGSTSYSSRQKFSPDARIVIRYHSYSTSGESSSDDSDSDDSDSATQEKAKAETDDTEDDSSEPSNSSGSKDNASQVAEENITTQNNQEFAQILAGGDSGQAIENFAGKYQGRNIEFDGYTASVLPHGSYKTRFDYLILAGNTGSTRGPNFHFSDVNYYDLHLTGDNVPSSLTEGLNIHVVAEIESYDSASCLLELSPVSITMR</sequence>
<accession>A0A7Y0HUT4</accession>
<protein>
    <recommendedName>
        <fullName evidence="5">DUF4839 domain-containing protein</fullName>
    </recommendedName>
</protein>
<evidence type="ECO:0000256" key="2">
    <source>
        <dbReference type="SAM" id="Phobius"/>
    </source>
</evidence>
<organism evidence="3 4">
    <name type="scientific">Bifidobacterium erythrocebi</name>
    <dbReference type="NCBI Taxonomy" id="2675325"/>
    <lineage>
        <taxon>Bacteria</taxon>
        <taxon>Bacillati</taxon>
        <taxon>Actinomycetota</taxon>
        <taxon>Actinomycetes</taxon>
        <taxon>Bifidobacteriales</taxon>
        <taxon>Bifidobacteriaceae</taxon>
        <taxon>Bifidobacterium</taxon>
    </lineage>
</organism>
<keyword evidence="2" id="KW-0812">Transmembrane</keyword>
<evidence type="ECO:0008006" key="5">
    <source>
        <dbReference type="Google" id="ProtNLM"/>
    </source>
</evidence>
<reference evidence="3 4" key="1">
    <citation type="submission" date="2020-02" db="EMBL/GenBank/DDBJ databases">
        <title>Characterization of phylogenetic diversity of novel bifidobacterial species isolated in Czech ZOOs.</title>
        <authorList>
            <person name="Lugli G.A."/>
            <person name="Vera N.B."/>
            <person name="Ventura M."/>
        </authorList>
    </citation>
    <scope>NUCLEOTIDE SEQUENCE [LARGE SCALE GENOMIC DNA]</scope>
    <source>
        <strain evidence="3 4">DSM 109960</strain>
    </source>
</reference>
<dbReference type="Proteomes" id="UP000529710">
    <property type="component" value="Unassembled WGS sequence"/>
</dbReference>
<dbReference type="Pfam" id="PF16127">
    <property type="entry name" value="DUF4839"/>
    <property type="match status" value="1"/>
</dbReference>
<evidence type="ECO:0000313" key="4">
    <source>
        <dbReference type="Proteomes" id="UP000529710"/>
    </source>
</evidence>
<evidence type="ECO:0000313" key="3">
    <source>
        <dbReference type="EMBL" id="NMM96526.1"/>
    </source>
</evidence>
<feature type="region of interest" description="Disordered" evidence="1">
    <location>
        <begin position="263"/>
        <end position="314"/>
    </location>
</feature>
<feature type="compositionally biased region" description="Polar residues" evidence="1">
    <location>
        <begin position="300"/>
        <end position="314"/>
    </location>
</feature>
<keyword evidence="2" id="KW-0472">Membrane</keyword>
<keyword evidence="2" id="KW-1133">Transmembrane helix</keyword>
<gene>
    <name evidence="3" type="ORF">G1C98_1262</name>
</gene>
<dbReference type="AlphaFoldDB" id="A0A7Y0HUT4"/>
<dbReference type="EMBL" id="JAAIIF010000009">
    <property type="protein sequence ID" value="NMM96526.1"/>
    <property type="molecule type" value="Genomic_DNA"/>
</dbReference>